<evidence type="ECO:0000256" key="2">
    <source>
        <dbReference type="SAM" id="Phobius"/>
    </source>
</evidence>
<feature type="compositionally biased region" description="Polar residues" evidence="1">
    <location>
        <begin position="13"/>
        <end position="30"/>
    </location>
</feature>
<sequence length="301" mass="28645">MSNPPGDGESHEPTSAPQSPPESASGQSSPAEAGDAARPAPMTSTPGAGPEGTEVAESHSPADATTRIIKTGPTVGGSGEASPEPFGAAGEPPAPGGPAPSGYDSTRVISTPPAGPGGAPQSQGQPPQGAPGYGAPQGYGAPGAGPQGYGAAGHGHAGAPGPDASGQAGSPQGPGQFGQGGPGSAQHGYGQPYPAGVQPAPPVDPAGFGDPYAGASAPKTNSLAIFALVASLLGLFCGVGGLAGLIMGIFARRQIDASNGRETGGGLALAAIIIGAIVVVWALFWLVVIGTGAVDVDFSSS</sequence>
<dbReference type="Pfam" id="PF13828">
    <property type="entry name" value="DUF4190"/>
    <property type="match status" value="1"/>
</dbReference>
<keyword evidence="2" id="KW-0472">Membrane</keyword>
<dbReference type="GeneID" id="60751630"/>
<evidence type="ECO:0000256" key="1">
    <source>
        <dbReference type="SAM" id="MobiDB-lite"/>
    </source>
</evidence>
<comment type="caution">
    <text evidence="4">The sequence shown here is derived from an EMBL/GenBank/DDBJ whole genome shotgun (WGS) entry which is preliminary data.</text>
</comment>
<gene>
    <name evidence="4" type="ORF">NCTC8139_03660</name>
</gene>
<protein>
    <recommendedName>
        <fullName evidence="3">DUF4190 domain-containing protein</fullName>
    </recommendedName>
</protein>
<feature type="transmembrane region" description="Helical" evidence="2">
    <location>
        <begin position="223"/>
        <end position="246"/>
    </location>
</feature>
<keyword evidence="2" id="KW-1133">Transmembrane helix</keyword>
<proteinExistence type="predicted"/>
<feature type="compositionally biased region" description="Low complexity" evidence="1">
    <location>
        <begin position="159"/>
        <end position="174"/>
    </location>
</feature>
<dbReference type="EMBL" id="CAACYD010000007">
    <property type="protein sequence ID" value="VFA90081.1"/>
    <property type="molecule type" value="Genomic_DNA"/>
</dbReference>
<dbReference type="RefSeq" id="WP_131735076.1">
    <property type="nucleotide sequence ID" value="NZ_CAACYD010000007.1"/>
</dbReference>
<dbReference type="Proteomes" id="UP000360750">
    <property type="component" value="Unassembled WGS sequence"/>
</dbReference>
<evidence type="ECO:0000313" key="5">
    <source>
        <dbReference type="Proteomes" id="UP000360750"/>
    </source>
</evidence>
<accession>A0ABD7V7B4</accession>
<dbReference type="AlphaFoldDB" id="A0ABD7V7B4"/>
<feature type="domain" description="DUF4190" evidence="3">
    <location>
        <begin position="223"/>
        <end position="282"/>
    </location>
</feature>
<organism evidence="4 5">
    <name type="scientific">Gordonia paraffinivorans</name>
    <dbReference type="NCBI Taxonomy" id="175628"/>
    <lineage>
        <taxon>Bacteria</taxon>
        <taxon>Bacillati</taxon>
        <taxon>Actinomycetota</taxon>
        <taxon>Actinomycetes</taxon>
        <taxon>Mycobacteriales</taxon>
        <taxon>Gordoniaceae</taxon>
        <taxon>Gordonia</taxon>
    </lineage>
</organism>
<evidence type="ECO:0000259" key="3">
    <source>
        <dbReference type="Pfam" id="PF13828"/>
    </source>
</evidence>
<feature type="region of interest" description="Disordered" evidence="1">
    <location>
        <begin position="1"/>
        <end position="205"/>
    </location>
</feature>
<reference evidence="4 5" key="1">
    <citation type="submission" date="2019-02" db="EMBL/GenBank/DDBJ databases">
        <authorList>
            <consortium name="Pathogen Informatics"/>
        </authorList>
    </citation>
    <scope>NUCLEOTIDE SEQUENCE [LARGE SCALE GENOMIC DNA]</scope>
    <source>
        <strain evidence="4 5">3012STDY6756503</strain>
    </source>
</reference>
<evidence type="ECO:0000313" key="4">
    <source>
        <dbReference type="EMBL" id="VFA90081.1"/>
    </source>
</evidence>
<feature type="compositionally biased region" description="Gly residues" evidence="1">
    <location>
        <begin position="131"/>
        <end position="158"/>
    </location>
</feature>
<dbReference type="InterPro" id="IPR025241">
    <property type="entry name" value="DUF4190"/>
</dbReference>
<feature type="transmembrane region" description="Helical" evidence="2">
    <location>
        <begin position="267"/>
        <end position="294"/>
    </location>
</feature>
<feature type="compositionally biased region" description="Low complexity" evidence="1">
    <location>
        <begin position="80"/>
        <end position="91"/>
    </location>
</feature>
<keyword evidence="2" id="KW-0812">Transmembrane</keyword>
<name>A0ABD7V7B4_9ACTN</name>